<evidence type="ECO:0000256" key="7">
    <source>
        <dbReference type="SAM" id="Phobius"/>
    </source>
</evidence>
<comment type="similarity">
    <text evidence="5">Belongs to the SAT4 family.</text>
</comment>
<protein>
    <recommendedName>
        <fullName evidence="8">Rhodopsin domain-containing protein</fullName>
    </recommendedName>
</protein>
<evidence type="ECO:0000313" key="10">
    <source>
        <dbReference type="Proteomes" id="UP000193689"/>
    </source>
</evidence>
<dbReference type="OrthoDB" id="3648173at2759"/>
<feature type="transmembrane region" description="Helical" evidence="7">
    <location>
        <begin position="236"/>
        <end position="256"/>
    </location>
</feature>
<feature type="transmembrane region" description="Helical" evidence="7">
    <location>
        <begin position="83"/>
        <end position="108"/>
    </location>
</feature>
<keyword evidence="4 7" id="KW-0472">Membrane</keyword>
<evidence type="ECO:0000256" key="1">
    <source>
        <dbReference type="ARBA" id="ARBA00004141"/>
    </source>
</evidence>
<evidence type="ECO:0000256" key="3">
    <source>
        <dbReference type="ARBA" id="ARBA00022989"/>
    </source>
</evidence>
<organism evidence="9 10">
    <name type="scientific">Pseudomassariella vexata</name>
    <dbReference type="NCBI Taxonomy" id="1141098"/>
    <lineage>
        <taxon>Eukaryota</taxon>
        <taxon>Fungi</taxon>
        <taxon>Dikarya</taxon>
        <taxon>Ascomycota</taxon>
        <taxon>Pezizomycotina</taxon>
        <taxon>Sordariomycetes</taxon>
        <taxon>Xylariomycetidae</taxon>
        <taxon>Amphisphaeriales</taxon>
        <taxon>Pseudomassariaceae</taxon>
        <taxon>Pseudomassariella</taxon>
    </lineage>
</organism>
<proteinExistence type="inferred from homology"/>
<keyword evidence="10" id="KW-1185">Reference proteome</keyword>
<dbReference type="InterPro" id="IPR052337">
    <property type="entry name" value="SAT4-like"/>
</dbReference>
<evidence type="ECO:0000256" key="4">
    <source>
        <dbReference type="ARBA" id="ARBA00023136"/>
    </source>
</evidence>
<feature type="transmembrane region" description="Helical" evidence="7">
    <location>
        <begin position="42"/>
        <end position="63"/>
    </location>
</feature>
<dbReference type="GeneID" id="63781616"/>
<dbReference type="GO" id="GO:0016020">
    <property type="term" value="C:membrane"/>
    <property type="evidence" value="ECO:0007669"/>
    <property type="project" value="UniProtKB-SubCell"/>
</dbReference>
<dbReference type="STRING" id="1141098.A0A1Y2DGH3"/>
<keyword evidence="2 7" id="KW-0812">Transmembrane</keyword>
<feature type="region of interest" description="Disordered" evidence="6">
    <location>
        <begin position="275"/>
        <end position="301"/>
    </location>
</feature>
<feature type="transmembrane region" description="Helical" evidence="7">
    <location>
        <begin position="120"/>
        <end position="150"/>
    </location>
</feature>
<dbReference type="EMBL" id="MCFJ01000017">
    <property type="protein sequence ID" value="ORY58184.1"/>
    <property type="molecule type" value="Genomic_DNA"/>
</dbReference>
<dbReference type="InParanoid" id="A0A1Y2DGH3"/>
<feature type="transmembrane region" description="Helical" evidence="7">
    <location>
        <begin position="162"/>
        <end position="185"/>
    </location>
</feature>
<feature type="transmembrane region" description="Helical" evidence="7">
    <location>
        <begin position="6"/>
        <end position="30"/>
    </location>
</feature>
<dbReference type="PANTHER" id="PTHR33048:SF123">
    <property type="entry name" value="INTEGRAL MEMBRANE PROTEIN"/>
    <property type="match status" value="1"/>
</dbReference>
<accession>A0A1Y2DGH3</accession>
<name>A0A1Y2DGH3_9PEZI</name>
<sequence>MIVARAQPVLITSVLFTSLAFVTVCMRLYARVVLVRYAGADDYLMIASACASIGYMVVIIHQIKFGLGTHLETIPPENAIRFFQSLWATIPVYNLALVLCKLSIVFQYKRVFAITSIQKLCSITIGVLAVYGCWTVLGSTFMCIPVKFFWGEGEGTCMNRLAFWFSNAALNIASDLFIFGIPLPLLQKLQIPKTQKIILMVIFAFGLFVCITSIVRLRSLLDISVSPDSSFDGVNIAIWSGVEINVAIICSSVPALNPLIKAAFPRLLGSNGSTVKHTGRSHTGYLKHESDHPMQSMASQTKPTGIRIDQTYEVHVGQA</sequence>
<evidence type="ECO:0000313" key="9">
    <source>
        <dbReference type="EMBL" id="ORY58184.1"/>
    </source>
</evidence>
<keyword evidence="3 7" id="KW-1133">Transmembrane helix</keyword>
<feature type="transmembrane region" description="Helical" evidence="7">
    <location>
        <begin position="197"/>
        <end position="216"/>
    </location>
</feature>
<gene>
    <name evidence="9" type="ORF">BCR38DRAFT_527720</name>
</gene>
<dbReference type="RefSeq" id="XP_040711219.1">
    <property type="nucleotide sequence ID" value="XM_040865404.1"/>
</dbReference>
<dbReference type="AlphaFoldDB" id="A0A1Y2DGH3"/>
<evidence type="ECO:0000256" key="5">
    <source>
        <dbReference type="ARBA" id="ARBA00038359"/>
    </source>
</evidence>
<dbReference type="PANTHER" id="PTHR33048">
    <property type="entry name" value="PTH11-LIKE INTEGRAL MEMBRANE PROTEIN (AFU_ORTHOLOGUE AFUA_5G11245)"/>
    <property type="match status" value="1"/>
</dbReference>
<comment type="caution">
    <text evidence="9">The sequence shown here is derived from an EMBL/GenBank/DDBJ whole genome shotgun (WGS) entry which is preliminary data.</text>
</comment>
<evidence type="ECO:0000256" key="6">
    <source>
        <dbReference type="SAM" id="MobiDB-lite"/>
    </source>
</evidence>
<dbReference type="InterPro" id="IPR049326">
    <property type="entry name" value="Rhodopsin_dom_fungi"/>
</dbReference>
<reference evidence="9 10" key="1">
    <citation type="submission" date="2016-07" db="EMBL/GenBank/DDBJ databases">
        <title>Pervasive Adenine N6-methylation of Active Genes in Fungi.</title>
        <authorList>
            <consortium name="DOE Joint Genome Institute"/>
            <person name="Mondo S.J."/>
            <person name="Dannebaum R.O."/>
            <person name="Kuo R.C."/>
            <person name="Labutti K."/>
            <person name="Haridas S."/>
            <person name="Kuo A."/>
            <person name="Salamov A."/>
            <person name="Ahrendt S.R."/>
            <person name="Lipzen A."/>
            <person name="Sullivan W."/>
            <person name="Andreopoulos W.B."/>
            <person name="Clum A."/>
            <person name="Lindquist E."/>
            <person name="Daum C."/>
            <person name="Ramamoorthy G.K."/>
            <person name="Gryganskyi A."/>
            <person name="Culley D."/>
            <person name="Magnuson J.K."/>
            <person name="James T.Y."/>
            <person name="O'Malley M.A."/>
            <person name="Stajich J.E."/>
            <person name="Spatafora J.W."/>
            <person name="Visel A."/>
            <person name="Grigoriev I.V."/>
        </authorList>
    </citation>
    <scope>NUCLEOTIDE SEQUENCE [LARGE SCALE GENOMIC DNA]</scope>
    <source>
        <strain evidence="9 10">CBS 129021</strain>
    </source>
</reference>
<comment type="subcellular location">
    <subcellularLocation>
        <location evidence="1">Membrane</location>
        <topology evidence="1">Multi-pass membrane protein</topology>
    </subcellularLocation>
</comment>
<evidence type="ECO:0000259" key="8">
    <source>
        <dbReference type="Pfam" id="PF20684"/>
    </source>
</evidence>
<feature type="domain" description="Rhodopsin" evidence="8">
    <location>
        <begin position="26"/>
        <end position="261"/>
    </location>
</feature>
<dbReference type="Pfam" id="PF20684">
    <property type="entry name" value="Fung_rhodopsin"/>
    <property type="match status" value="1"/>
</dbReference>
<dbReference type="Proteomes" id="UP000193689">
    <property type="component" value="Unassembled WGS sequence"/>
</dbReference>
<evidence type="ECO:0000256" key="2">
    <source>
        <dbReference type="ARBA" id="ARBA00022692"/>
    </source>
</evidence>